<proteinExistence type="predicted"/>
<dbReference type="HOGENOM" id="CLU_2593354_0_0_1"/>
<reference evidence="1 3" key="1">
    <citation type="journal article" date="2011" name="Nature">
        <title>The Medicago genome provides insight into the evolution of rhizobial symbioses.</title>
        <authorList>
            <person name="Young N.D."/>
            <person name="Debelle F."/>
            <person name="Oldroyd G.E."/>
            <person name="Geurts R."/>
            <person name="Cannon S.B."/>
            <person name="Udvardi M.K."/>
            <person name="Benedito V.A."/>
            <person name="Mayer K.F."/>
            <person name="Gouzy J."/>
            <person name="Schoof H."/>
            <person name="Van de Peer Y."/>
            <person name="Proost S."/>
            <person name="Cook D.R."/>
            <person name="Meyers B.C."/>
            <person name="Spannagl M."/>
            <person name="Cheung F."/>
            <person name="De Mita S."/>
            <person name="Krishnakumar V."/>
            <person name="Gundlach H."/>
            <person name="Zhou S."/>
            <person name="Mudge J."/>
            <person name="Bharti A.K."/>
            <person name="Murray J.D."/>
            <person name="Naoumkina M.A."/>
            <person name="Rosen B."/>
            <person name="Silverstein K.A."/>
            <person name="Tang H."/>
            <person name="Rombauts S."/>
            <person name="Zhao P.X."/>
            <person name="Zhou P."/>
            <person name="Barbe V."/>
            <person name="Bardou P."/>
            <person name="Bechner M."/>
            <person name="Bellec A."/>
            <person name="Berger A."/>
            <person name="Berges H."/>
            <person name="Bidwell S."/>
            <person name="Bisseling T."/>
            <person name="Choisne N."/>
            <person name="Couloux A."/>
            <person name="Denny R."/>
            <person name="Deshpande S."/>
            <person name="Dai X."/>
            <person name="Doyle J.J."/>
            <person name="Dudez A.M."/>
            <person name="Farmer A.D."/>
            <person name="Fouteau S."/>
            <person name="Franken C."/>
            <person name="Gibelin C."/>
            <person name="Gish J."/>
            <person name="Goldstein S."/>
            <person name="Gonzalez A.J."/>
            <person name="Green P.J."/>
            <person name="Hallab A."/>
            <person name="Hartog M."/>
            <person name="Hua A."/>
            <person name="Humphray S.J."/>
            <person name="Jeong D.H."/>
            <person name="Jing Y."/>
            <person name="Jocker A."/>
            <person name="Kenton S.M."/>
            <person name="Kim D.J."/>
            <person name="Klee K."/>
            <person name="Lai H."/>
            <person name="Lang C."/>
            <person name="Lin S."/>
            <person name="Macmil S.L."/>
            <person name="Magdelenat G."/>
            <person name="Matthews L."/>
            <person name="McCorrison J."/>
            <person name="Monaghan E.L."/>
            <person name="Mun J.H."/>
            <person name="Najar F.Z."/>
            <person name="Nicholson C."/>
            <person name="Noirot C."/>
            <person name="O'Bleness M."/>
            <person name="Paule C.R."/>
            <person name="Poulain J."/>
            <person name="Prion F."/>
            <person name="Qin B."/>
            <person name="Qu C."/>
            <person name="Retzel E.F."/>
            <person name="Riddle C."/>
            <person name="Sallet E."/>
            <person name="Samain S."/>
            <person name="Samson N."/>
            <person name="Sanders I."/>
            <person name="Saurat O."/>
            <person name="Scarpelli C."/>
            <person name="Schiex T."/>
            <person name="Segurens B."/>
            <person name="Severin A.J."/>
            <person name="Sherrier D.J."/>
            <person name="Shi R."/>
            <person name="Sims S."/>
            <person name="Singer S.R."/>
            <person name="Sinharoy S."/>
            <person name="Sterck L."/>
            <person name="Viollet A."/>
            <person name="Wang B.B."/>
            <person name="Wang K."/>
            <person name="Wang M."/>
            <person name="Wang X."/>
            <person name="Warfsmann J."/>
            <person name="Weissenbach J."/>
            <person name="White D.D."/>
            <person name="White J.D."/>
            <person name="Wiley G.B."/>
            <person name="Wincker P."/>
            <person name="Xing Y."/>
            <person name="Yang L."/>
            <person name="Yao Z."/>
            <person name="Ying F."/>
            <person name="Zhai J."/>
            <person name="Zhou L."/>
            <person name="Zuber A."/>
            <person name="Denarie J."/>
            <person name="Dixon R.A."/>
            <person name="May G.D."/>
            <person name="Schwartz D.C."/>
            <person name="Rogers J."/>
            <person name="Quetier F."/>
            <person name="Town C.D."/>
            <person name="Roe B.A."/>
        </authorList>
    </citation>
    <scope>NUCLEOTIDE SEQUENCE [LARGE SCALE GENOMIC DNA]</scope>
    <source>
        <strain evidence="1">A17</strain>
        <strain evidence="2 3">cv. Jemalong A17</strain>
    </source>
</reference>
<dbReference type="EMBL" id="CM001218">
    <property type="protein sequence ID" value="AES66950.2"/>
    <property type="molecule type" value="Genomic_DNA"/>
</dbReference>
<dbReference type="EnsemblPlants" id="AES66950">
    <property type="protein sequence ID" value="AES66950"/>
    <property type="gene ID" value="MTR_2g083790"/>
</dbReference>
<accession>G7IM64</accession>
<dbReference type="PaxDb" id="3880-AES66950"/>
<reference evidence="2" key="3">
    <citation type="submission" date="2015-04" db="UniProtKB">
        <authorList>
            <consortium name="EnsemblPlants"/>
        </authorList>
    </citation>
    <scope>IDENTIFICATION</scope>
    <source>
        <strain evidence="2">cv. Jemalong A17</strain>
    </source>
</reference>
<evidence type="ECO:0000313" key="1">
    <source>
        <dbReference type="EMBL" id="AES66950.2"/>
    </source>
</evidence>
<accession>A0A0C3V6G0</accession>
<dbReference type="Proteomes" id="UP000002051">
    <property type="component" value="Chromosome 2"/>
</dbReference>
<sequence>MKKWGLRKLIHEQRPYSCPNFLEPFMESDSCQLVFDYVQETRSKSGPKIQLPYNWLVTEEEEVENSEAKSKEIDLYNLGL</sequence>
<evidence type="ECO:0000313" key="3">
    <source>
        <dbReference type="Proteomes" id="UP000002051"/>
    </source>
</evidence>
<evidence type="ECO:0000313" key="2">
    <source>
        <dbReference type="EnsemblPlants" id="AES66950"/>
    </source>
</evidence>
<reference evidence="1 3" key="2">
    <citation type="journal article" date="2014" name="BMC Genomics">
        <title>An improved genome release (version Mt4.0) for the model legume Medicago truncatula.</title>
        <authorList>
            <person name="Tang H."/>
            <person name="Krishnakumar V."/>
            <person name="Bidwell S."/>
            <person name="Rosen B."/>
            <person name="Chan A."/>
            <person name="Zhou S."/>
            <person name="Gentzbittel L."/>
            <person name="Childs K.L."/>
            <person name="Yandell M."/>
            <person name="Gundlach H."/>
            <person name="Mayer K.F."/>
            <person name="Schwartz D.C."/>
            <person name="Town C.D."/>
        </authorList>
    </citation>
    <scope>GENOME REANNOTATION</scope>
    <source>
        <strain evidence="2 3">cv. Jemalong A17</strain>
    </source>
</reference>
<keyword evidence="3" id="KW-1185">Reference proteome</keyword>
<organism evidence="1 3">
    <name type="scientific">Medicago truncatula</name>
    <name type="common">Barrel medic</name>
    <name type="synonym">Medicago tribuloides</name>
    <dbReference type="NCBI Taxonomy" id="3880"/>
    <lineage>
        <taxon>Eukaryota</taxon>
        <taxon>Viridiplantae</taxon>
        <taxon>Streptophyta</taxon>
        <taxon>Embryophyta</taxon>
        <taxon>Tracheophyta</taxon>
        <taxon>Spermatophyta</taxon>
        <taxon>Magnoliopsida</taxon>
        <taxon>eudicotyledons</taxon>
        <taxon>Gunneridae</taxon>
        <taxon>Pentapetalae</taxon>
        <taxon>rosids</taxon>
        <taxon>fabids</taxon>
        <taxon>Fabales</taxon>
        <taxon>Fabaceae</taxon>
        <taxon>Papilionoideae</taxon>
        <taxon>50 kb inversion clade</taxon>
        <taxon>NPAAA clade</taxon>
        <taxon>Hologalegina</taxon>
        <taxon>IRL clade</taxon>
        <taxon>Trifolieae</taxon>
        <taxon>Medicago</taxon>
    </lineage>
</organism>
<dbReference type="AlphaFoldDB" id="G7IM64"/>
<gene>
    <name evidence="1" type="ordered locus">MTR_2g083790</name>
</gene>
<protein>
    <submittedName>
        <fullName evidence="1 2">Uncharacterized protein</fullName>
    </submittedName>
</protein>
<name>G7IM64_MEDTR</name>